<organism evidence="3 5">
    <name type="scientific">Bursaphelenchus xylophilus</name>
    <name type="common">Pinewood nematode worm</name>
    <name type="synonym">Aphelenchoides xylophilus</name>
    <dbReference type="NCBI Taxonomy" id="6326"/>
    <lineage>
        <taxon>Eukaryota</taxon>
        <taxon>Metazoa</taxon>
        <taxon>Ecdysozoa</taxon>
        <taxon>Nematoda</taxon>
        <taxon>Chromadorea</taxon>
        <taxon>Rhabditida</taxon>
        <taxon>Tylenchina</taxon>
        <taxon>Tylenchomorpha</taxon>
        <taxon>Aphelenchoidea</taxon>
        <taxon>Aphelenchoididae</taxon>
        <taxon>Bursaphelenchus</taxon>
    </lineage>
</organism>
<dbReference type="Pfam" id="PF07914">
    <property type="entry name" value="DUF1679"/>
    <property type="match status" value="1"/>
</dbReference>
<dbReference type="InterPro" id="IPR015897">
    <property type="entry name" value="CHK_kinase-like"/>
</dbReference>
<feature type="domain" description="CHK kinase-like" evidence="1">
    <location>
        <begin position="172"/>
        <end position="335"/>
    </location>
</feature>
<gene>
    <name evidence="2" type="ORF">BXYJ_LOCUS8568</name>
</gene>
<accession>A0A1I7S2E1</accession>
<dbReference type="InterPro" id="IPR052961">
    <property type="entry name" value="Oxido-Kinase-like_Enzymes"/>
</dbReference>
<dbReference type="InterPro" id="IPR011009">
    <property type="entry name" value="Kinase-like_dom_sf"/>
</dbReference>
<evidence type="ECO:0000313" key="2">
    <source>
        <dbReference type="EMBL" id="CAD5225485.1"/>
    </source>
</evidence>
<proteinExistence type="predicted"/>
<dbReference type="EMBL" id="CAJFDI010000004">
    <property type="protein sequence ID" value="CAD5225485.1"/>
    <property type="molecule type" value="Genomic_DNA"/>
</dbReference>
<dbReference type="Gene3D" id="3.90.1200.10">
    <property type="match status" value="1"/>
</dbReference>
<dbReference type="InterPro" id="IPR012877">
    <property type="entry name" value="Dhs-27"/>
</dbReference>
<dbReference type="SMART" id="SM00587">
    <property type="entry name" value="CHK"/>
    <property type="match status" value="1"/>
</dbReference>
<reference evidence="2" key="2">
    <citation type="submission" date="2020-09" db="EMBL/GenBank/DDBJ databases">
        <authorList>
            <person name="Kikuchi T."/>
        </authorList>
    </citation>
    <scope>NUCLEOTIDE SEQUENCE</scope>
    <source>
        <strain evidence="2">Ka4C1</strain>
    </source>
</reference>
<dbReference type="OrthoDB" id="5777157at2759"/>
<evidence type="ECO:0000313" key="4">
    <source>
        <dbReference type="Proteomes" id="UP000659654"/>
    </source>
</evidence>
<dbReference type="PANTHER" id="PTHR23020">
    <property type="entry name" value="UNCHARACTERIZED NUCLEAR HORMONE RECEPTOR-RELATED"/>
    <property type="match status" value="1"/>
</dbReference>
<dbReference type="Proteomes" id="UP000582659">
    <property type="component" value="Unassembled WGS sequence"/>
</dbReference>
<evidence type="ECO:0000259" key="1">
    <source>
        <dbReference type="SMART" id="SM00587"/>
    </source>
</evidence>
<dbReference type="EMBL" id="CAJFCV020000004">
    <property type="protein sequence ID" value="CAG9114632.1"/>
    <property type="molecule type" value="Genomic_DNA"/>
</dbReference>
<sequence>MKGSDYIGNSGYTVKWILEKLCQSDDDIGEACKNRLIKNVEVERLPEGKGYQSFIYLIRIEYVRNEVIKNFKLIMKIPTMKYVEEGARNMKMVGEALQHFLEFSKSLHDKECLTYELLKSLHSAGFPIPKSYHIERRPVVETPENNRLCPGALFLEYVDGISIGLASSLTKIQLLNAAKDMAVLHDHVDQLDKTLWKGKLATHKFDARGVETMQKCLEYAAEDIPGARPFAERLKSLDLHNLAVFSMKLLPKRLNAVTLCHGDLWTSNLIIEKGKDGSSGDRIAAYVDWQMAFEGNQMQDLCELICVCSDAEVRTDCWLEVVTSYYNHLCLLYAKRSKKPPFSLEDAIKLYKAMEVYFAVTLAMLYNLTTNVYQTESETFVEEKALIAQRTLNALKDAVDVAEVLNLYEKV</sequence>
<name>A0A1I7S2E1_BURXY</name>
<evidence type="ECO:0000313" key="5">
    <source>
        <dbReference type="WBParaSite" id="BXY_0717000.1"/>
    </source>
</evidence>
<dbReference type="AlphaFoldDB" id="A0A1I7S2E1"/>
<dbReference type="WBParaSite" id="BXY_0717000.1">
    <property type="protein sequence ID" value="BXY_0717000.1"/>
    <property type="gene ID" value="BXY_0717000"/>
</dbReference>
<protein>
    <submittedName>
        <fullName evidence="2">(pine wood nematode) hypothetical protein</fullName>
    </submittedName>
    <submittedName>
        <fullName evidence="5">CHK domain-containing protein</fullName>
    </submittedName>
</protein>
<dbReference type="Proteomes" id="UP000659654">
    <property type="component" value="Unassembled WGS sequence"/>
</dbReference>
<reference evidence="5" key="1">
    <citation type="submission" date="2016-11" db="UniProtKB">
        <authorList>
            <consortium name="WormBaseParasite"/>
        </authorList>
    </citation>
    <scope>IDENTIFICATION</scope>
</reference>
<dbReference type="PANTHER" id="PTHR23020:SF41">
    <property type="entry name" value="AMINOGLYCOSIDE PHOSPHOTRANSFERASE DOMAIN-CONTAINING PROTEIN"/>
    <property type="match status" value="1"/>
</dbReference>
<keyword evidence="4" id="KW-1185">Reference proteome</keyword>
<dbReference type="Proteomes" id="UP000095284">
    <property type="component" value="Unplaced"/>
</dbReference>
<dbReference type="SUPFAM" id="SSF56112">
    <property type="entry name" value="Protein kinase-like (PK-like)"/>
    <property type="match status" value="1"/>
</dbReference>
<evidence type="ECO:0000313" key="3">
    <source>
        <dbReference type="Proteomes" id="UP000095284"/>
    </source>
</evidence>